<dbReference type="AlphaFoldDB" id="A0A1I4W4K3"/>
<dbReference type="STRING" id="260086.SAMN05216207_1007184"/>
<gene>
    <name evidence="4" type="ORF">SAMN05216207_1007184</name>
</gene>
<evidence type="ECO:0000259" key="3">
    <source>
        <dbReference type="PROSITE" id="PS51278"/>
    </source>
</evidence>
<feature type="domain" description="Glutamine amidotransferase type-2" evidence="3">
    <location>
        <begin position="2"/>
        <end position="309"/>
    </location>
</feature>
<dbReference type="EMBL" id="FOUY01000007">
    <property type="protein sequence ID" value="SFN08461.1"/>
    <property type="molecule type" value="Genomic_DNA"/>
</dbReference>
<dbReference type="InterPro" id="IPR029055">
    <property type="entry name" value="Ntn_hydrolases_N"/>
</dbReference>
<keyword evidence="1" id="KW-0808">Transferase</keyword>
<sequence length="309" mass="34455">MCGIAGIIHLDGPGDVGLEMTKMLQSMKHRGPDSSGYALYGEPQDSLVMRFKLADPNETGEFDFAERLERNRREVESRLSKIGATVDRVDGESAYAYRAEFRYEGELKPLADYVENIPGCEVLSLGHSLEIVKDLGDAETVAGQYKLDAFRGTHAIGHVRMATESDVDIAGAHPYWAYPFSDVAVVHNGQLTNYHQWRRRLERSGHRFQSECDSEIIAVYLAERLADGLDLETAMKQSLDDLDGVFTYMVVTETSLGMAKDEMAAKPLVLHQGDNLVAMASEEGAIRAVLPQEIDSYDPYEKEVLVWSR</sequence>
<dbReference type="SUPFAM" id="SSF56235">
    <property type="entry name" value="N-terminal nucleophile aminohydrolases (Ntn hydrolases)"/>
    <property type="match status" value="1"/>
</dbReference>
<reference evidence="4 5" key="1">
    <citation type="submission" date="2016-10" db="EMBL/GenBank/DDBJ databases">
        <authorList>
            <person name="de Groot N.N."/>
        </authorList>
    </citation>
    <scope>NUCLEOTIDE SEQUENCE [LARGE SCALE GENOMIC DNA]</scope>
    <source>
        <strain evidence="4 5">CGMCC 4.1877</strain>
    </source>
</reference>
<dbReference type="OrthoDB" id="9763290at2"/>
<dbReference type="PROSITE" id="PS51278">
    <property type="entry name" value="GATASE_TYPE_2"/>
    <property type="match status" value="1"/>
</dbReference>
<dbReference type="PANTHER" id="PTHR11907">
    <property type="entry name" value="AMIDOPHOSPHORIBOSYLTRANSFERASE"/>
    <property type="match status" value="1"/>
</dbReference>
<keyword evidence="2" id="KW-0315">Glutamine amidotransferase</keyword>
<dbReference type="Gene3D" id="3.60.20.10">
    <property type="entry name" value="Glutamine Phosphoribosylpyrophosphate, subunit 1, domain 1"/>
    <property type="match status" value="1"/>
</dbReference>
<dbReference type="RefSeq" id="WP_093340532.1">
    <property type="nucleotide sequence ID" value="NZ_FOUY01000007.1"/>
</dbReference>
<name>A0A1I4W4K3_PSUAM</name>
<protein>
    <submittedName>
        <fullName evidence="4">Glutamate synthase (NADPH) GltB1 subunit</fullName>
    </submittedName>
</protein>
<dbReference type="GO" id="GO:0016740">
    <property type="term" value="F:transferase activity"/>
    <property type="evidence" value="ECO:0007669"/>
    <property type="project" value="UniProtKB-KW"/>
</dbReference>
<proteinExistence type="predicted"/>
<evidence type="ECO:0000313" key="5">
    <source>
        <dbReference type="Proteomes" id="UP000199614"/>
    </source>
</evidence>
<evidence type="ECO:0000256" key="2">
    <source>
        <dbReference type="ARBA" id="ARBA00022962"/>
    </source>
</evidence>
<dbReference type="Proteomes" id="UP000199614">
    <property type="component" value="Unassembled WGS sequence"/>
</dbReference>
<evidence type="ECO:0000313" key="4">
    <source>
        <dbReference type="EMBL" id="SFN08461.1"/>
    </source>
</evidence>
<accession>A0A1I4W4K3</accession>
<dbReference type="InterPro" id="IPR017932">
    <property type="entry name" value="GATase_2_dom"/>
</dbReference>
<keyword evidence="5" id="KW-1185">Reference proteome</keyword>
<evidence type="ECO:0000256" key="1">
    <source>
        <dbReference type="ARBA" id="ARBA00022679"/>
    </source>
</evidence>
<organism evidence="4 5">
    <name type="scientific">Pseudonocardia ammonioxydans</name>
    <dbReference type="NCBI Taxonomy" id="260086"/>
    <lineage>
        <taxon>Bacteria</taxon>
        <taxon>Bacillati</taxon>
        <taxon>Actinomycetota</taxon>
        <taxon>Actinomycetes</taxon>
        <taxon>Pseudonocardiales</taxon>
        <taxon>Pseudonocardiaceae</taxon>
        <taxon>Pseudonocardia</taxon>
    </lineage>
</organism>
<dbReference type="Pfam" id="PF13522">
    <property type="entry name" value="GATase_6"/>
    <property type="match status" value="1"/>
</dbReference>